<reference evidence="2" key="1">
    <citation type="submission" date="2016-11" db="UniProtKB">
        <authorList>
            <consortium name="WormBaseParasite"/>
        </authorList>
    </citation>
    <scope>IDENTIFICATION</scope>
</reference>
<evidence type="ECO:0000313" key="1">
    <source>
        <dbReference type="Proteomes" id="UP000095283"/>
    </source>
</evidence>
<organism evidence="1 2">
    <name type="scientific">Heterorhabditis bacteriophora</name>
    <name type="common">Entomopathogenic nematode worm</name>
    <dbReference type="NCBI Taxonomy" id="37862"/>
    <lineage>
        <taxon>Eukaryota</taxon>
        <taxon>Metazoa</taxon>
        <taxon>Ecdysozoa</taxon>
        <taxon>Nematoda</taxon>
        <taxon>Chromadorea</taxon>
        <taxon>Rhabditida</taxon>
        <taxon>Rhabditina</taxon>
        <taxon>Rhabditomorpha</taxon>
        <taxon>Strongyloidea</taxon>
        <taxon>Heterorhabditidae</taxon>
        <taxon>Heterorhabditis</taxon>
    </lineage>
</organism>
<protein>
    <submittedName>
        <fullName evidence="2">Ovule protein</fullName>
    </submittedName>
</protein>
<proteinExistence type="predicted"/>
<dbReference type="AlphaFoldDB" id="A0A1I7XT68"/>
<evidence type="ECO:0000313" key="2">
    <source>
        <dbReference type="WBParaSite" id="Hba_20682"/>
    </source>
</evidence>
<sequence>MDDSPSDSGNKIVKPLPKYTSIDLENELPEIFSLFFITSTIHVGLYQYPITLLPNTGDYCIFHFPYSYSHNIQIPSHYALPKHQHMTHIAECYSYNH</sequence>
<accession>A0A1I7XT68</accession>
<dbReference type="Proteomes" id="UP000095283">
    <property type="component" value="Unplaced"/>
</dbReference>
<dbReference type="WBParaSite" id="Hba_20682">
    <property type="protein sequence ID" value="Hba_20682"/>
    <property type="gene ID" value="Hba_20682"/>
</dbReference>
<name>A0A1I7XT68_HETBA</name>
<keyword evidence="1" id="KW-1185">Reference proteome</keyword>